<dbReference type="EMBL" id="JBJUIK010000009">
    <property type="protein sequence ID" value="KAL3518097.1"/>
    <property type="molecule type" value="Genomic_DNA"/>
</dbReference>
<proteinExistence type="predicted"/>
<accession>A0ABD2ZF55</accession>
<dbReference type="AlphaFoldDB" id="A0ABD2ZF55"/>
<dbReference type="PANTHER" id="PTHR46410:SF25">
    <property type="entry name" value="DNA TOPOISOMERASE 2"/>
    <property type="match status" value="1"/>
</dbReference>
<keyword evidence="3" id="KW-1185">Reference proteome</keyword>
<dbReference type="Proteomes" id="UP001630127">
    <property type="component" value="Unassembled WGS sequence"/>
</dbReference>
<sequence length="296" mass="32969">MPPKSHESERIKFIEQRIAAVPCFLAENGNPLEIPSVANDSEYNAIPKKNPFQAYLPCLSTTEDYVNDPNNLKWNGMKTWPRTDSIASQETDNSSNQAEGGSETNNNEVIGKGRSLDGACDCKKPGSVDCIYGHMKEERRKLKAELGPAFETWKFKEMGGIKTYADSWTLGEMLSFFKVMKKRNLPSSMDKTFLELAKKSLPNKSSADIVSYYYNFYLPSWRSRKQTKSRRSGAETIADIDTDDDGPAVLDEKKQLPPSENRKGLGKEKSIRAAASGVSITSNAKAVDNKYLGGLR</sequence>
<feature type="compositionally biased region" description="Polar residues" evidence="1">
    <location>
        <begin position="85"/>
        <end position="108"/>
    </location>
</feature>
<evidence type="ECO:0000313" key="3">
    <source>
        <dbReference type="Proteomes" id="UP001630127"/>
    </source>
</evidence>
<organism evidence="2 3">
    <name type="scientific">Cinchona calisaya</name>
    <dbReference type="NCBI Taxonomy" id="153742"/>
    <lineage>
        <taxon>Eukaryota</taxon>
        <taxon>Viridiplantae</taxon>
        <taxon>Streptophyta</taxon>
        <taxon>Embryophyta</taxon>
        <taxon>Tracheophyta</taxon>
        <taxon>Spermatophyta</taxon>
        <taxon>Magnoliopsida</taxon>
        <taxon>eudicotyledons</taxon>
        <taxon>Gunneridae</taxon>
        <taxon>Pentapetalae</taxon>
        <taxon>asterids</taxon>
        <taxon>lamiids</taxon>
        <taxon>Gentianales</taxon>
        <taxon>Rubiaceae</taxon>
        <taxon>Cinchonoideae</taxon>
        <taxon>Cinchoneae</taxon>
        <taxon>Cinchona</taxon>
    </lineage>
</organism>
<dbReference type="PANTHER" id="PTHR46410">
    <property type="entry name" value="AT-RICH INTERACTIVE DOMAIN-CONTAINING PROTEIN 2"/>
    <property type="match status" value="1"/>
</dbReference>
<reference evidence="2 3" key="1">
    <citation type="submission" date="2024-11" db="EMBL/GenBank/DDBJ databases">
        <title>A near-complete genome assembly of Cinchona calisaya.</title>
        <authorList>
            <person name="Lian D.C."/>
            <person name="Zhao X.W."/>
            <person name="Wei L."/>
        </authorList>
    </citation>
    <scope>NUCLEOTIDE SEQUENCE [LARGE SCALE GENOMIC DNA]</scope>
    <source>
        <tissue evidence="2">Nenye</tissue>
    </source>
</reference>
<feature type="region of interest" description="Disordered" evidence="1">
    <location>
        <begin position="228"/>
        <end position="269"/>
    </location>
</feature>
<evidence type="ECO:0008006" key="4">
    <source>
        <dbReference type="Google" id="ProtNLM"/>
    </source>
</evidence>
<name>A0ABD2ZF55_9GENT</name>
<evidence type="ECO:0000256" key="1">
    <source>
        <dbReference type="SAM" id="MobiDB-lite"/>
    </source>
</evidence>
<protein>
    <recommendedName>
        <fullName evidence="4">AT-rich interactive domain-containing protein 1-like</fullName>
    </recommendedName>
</protein>
<feature type="region of interest" description="Disordered" evidence="1">
    <location>
        <begin position="85"/>
        <end position="110"/>
    </location>
</feature>
<gene>
    <name evidence="2" type="ORF">ACH5RR_020686</name>
</gene>
<evidence type="ECO:0000313" key="2">
    <source>
        <dbReference type="EMBL" id="KAL3518097.1"/>
    </source>
</evidence>
<feature type="compositionally biased region" description="Basic and acidic residues" evidence="1">
    <location>
        <begin position="250"/>
        <end position="269"/>
    </location>
</feature>
<comment type="caution">
    <text evidence="2">The sequence shown here is derived from an EMBL/GenBank/DDBJ whole genome shotgun (WGS) entry which is preliminary data.</text>
</comment>